<protein>
    <recommendedName>
        <fullName evidence="9">Prepilin leader peptidase/N-methyltransferase</fullName>
        <ecNumber evidence="9">2.1.1.-</ecNumber>
        <ecNumber evidence="9">3.4.23.43</ecNumber>
    </recommendedName>
</protein>
<keyword evidence="9" id="KW-0645">Protease</keyword>
<dbReference type="EMBL" id="BAVR01000009">
    <property type="protein sequence ID" value="GAE87635.1"/>
    <property type="molecule type" value="Genomic_DNA"/>
</dbReference>
<evidence type="ECO:0000313" key="14">
    <source>
        <dbReference type="Proteomes" id="UP000019109"/>
    </source>
</evidence>
<dbReference type="GO" id="GO:0006465">
    <property type="term" value="P:signal peptide processing"/>
    <property type="evidence" value="ECO:0007669"/>
    <property type="project" value="TreeGrafter"/>
</dbReference>
<comment type="caution">
    <text evidence="13">The sequence shown here is derived from an EMBL/GenBank/DDBJ whole genome shotgun (WGS) entry which is preliminary data.</text>
</comment>
<evidence type="ECO:0000313" key="13">
    <source>
        <dbReference type="EMBL" id="GAE87635.1"/>
    </source>
</evidence>
<evidence type="ECO:0000256" key="4">
    <source>
        <dbReference type="ARBA" id="ARBA00022519"/>
    </source>
</evidence>
<evidence type="ECO:0000256" key="2">
    <source>
        <dbReference type="ARBA" id="ARBA00005801"/>
    </source>
</evidence>
<dbReference type="EC" id="2.1.1.-" evidence="9"/>
<accession>W4V2D6</accession>
<evidence type="ECO:0000259" key="11">
    <source>
        <dbReference type="Pfam" id="PF01478"/>
    </source>
</evidence>
<dbReference type="GO" id="GO:0005886">
    <property type="term" value="C:plasma membrane"/>
    <property type="evidence" value="ECO:0007669"/>
    <property type="project" value="UniProtKB-SubCell"/>
</dbReference>
<dbReference type="InterPro" id="IPR010627">
    <property type="entry name" value="Prepilin_pept_A24_N"/>
</dbReference>
<feature type="transmembrane region" description="Helical" evidence="10">
    <location>
        <begin position="248"/>
        <end position="268"/>
    </location>
</feature>
<evidence type="ECO:0000256" key="6">
    <source>
        <dbReference type="ARBA" id="ARBA00022989"/>
    </source>
</evidence>
<dbReference type="Pfam" id="PF01478">
    <property type="entry name" value="Peptidase_A24"/>
    <property type="match status" value="1"/>
</dbReference>
<evidence type="ECO:0000256" key="3">
    <source>
        <dbReference type="ARBA" id="ARBA00022475"/>
    </source>
</evidence>
<dbReference type="OrthoDB" id="9789291at2"/>
<dbReference type="GO" id="GO:0004190">
    <property type="term" value="F:aspartic-type endopeptidase activity"/>
    <property type="evidence" value="ECO:0007669"/>
    <property type="project" value="UniProtKB-EC"/>
</dbReference>
<dbReference type="Gene3D" id="1.20.120.1220">
    <property type="match status" value="1"/>
</dbReference>
<proteinExistence type="inferred from homology"/>
<comment type="subcellular location">
    <subcellularLocation>
        <location evidence="1">Cell inner membrane</location>
        <topology evidence="1">Multi-pass membrane protein</topology>
    </subcellularLocation>
    <subcellularLocation>
        <location evidence="9">Cell membrane</location>
        <topology evidence="9">Multi-pass membrane protein</topology>
    </subcellularLocation>
</comment>
<keyword evidence="5 9" id="KW-0812">Transmembrane</keyword>
<keyword evidence="4" id="KW-0997">Cell inner membrane</keyword>
<keyword evidence="9" id="KW-0511">Multifunctional enzyme</keyword>
<comment type="similarity">
    <text evidence="2 8">Belongs to the peptidase A24 family.</text>
</comment>
<name>W4V2D6_9FIRM</name>
<evidence type="ECO:0000259" key="12">
    <source>
        <dbReference type="Pfam" id="PF06750"/>
    </source>
</evidence>
<dbReference type="PANTHER" id="PTHR30487">
    <property type="entry name" value="TYPE 4 PREPILIN-LIKE PROTEINS LEADER PEPTIDE-PROCESSING ENZYME"/>
    <property type="match status" value="1"/>
</dbReference>
<organism evidence="13 14">
    <name type="scientific">Acetivibrio straminisolvens JCM 21531</name>
    <dbReference type="NCBI Taxonomy" id="1294263"/>
    <lineage>
        <taxon>Bacteria</taxon>
        <taxon>Bacillati</taxon>
        <taxon>Bacillota</taxon>
        <taxon>Clostridia</taxon>
        <taxon>Eubacteriales</taxon>
        <taxon>Oscillospiraceae</taxon>
        <taxon>Acetivibrio</taxon>
    </lineage>
</organism>
<feature type="transmembrane region" description="Helical" evidence="10">
    <location>
        <begin position="170"/>
        <end position="194"/>
    </location>
</feature>
<comment type="catalytic activity">
    <reaction evidence="9">
        <text>Typically cleaves a -Gly-|-Phe- bond to release an N-terminal, basic peptide of 5-8 residues from type IV prepilin, and then N-methylates the new N-terminal amino group, the methyl donor being S-adenosyl-L-methionine.</text>
        <dbReference type="EC" id="3.4.23.43"/>
    </reaction>
</comment>
<evidence type="ECO:0000256" key="9">
    <source>
        <dbReference type="RuleBase" id="RU003794"/>
    </source>
</evidence>
<dbReference type="RefSeq" id="WP_054846989.1">
    <property type="nucleotide sequence ID" value="NZ_BAVR01000009.1"/>
</dbReference>
<feature type="domain" description="Prepilin peptidase A24 N-terminal" evidence="12">
    <location>
        <begin position="25"/>
        <end position="107"/>
    </location>
</feature>
<dbReference type="EC" id="3.4.23.43" evidence="9"/>
<feature type="transmembrane region" description="Helical" evidence="10">
    <location>
        <begin position="136"/>
        <end position="158"/>
    </location>
</feature>
<keyword evidence="9" id="KW-0489">Methyltransferase</keyword>
<dbReference type="InterPro" id="IPR000045">
    <property type="entry name" value="Prepilin_IV_endopep_pep"/>
</dbReference>
<feature type="transmembrane region" description="Helical" evidence="10">
    <location>
        <begin position="112"/>
        <end position="130"/>
    </location>
</feature>
<dbReference type="PRINTS" id="PR00864">
    <property type="entry name" value="PREPILNPTASE"/>
</dbReference>
<sequence>MGTSLNLGQLSETGFMIFCYLSVALLGLFVGSFLNVCIYRIPNNESIVRPRSHCMKCGHKLGVPDLVPVFSYVFLRGKCRYCGQKISPRYALVELLTAVVYLLLLYKYGLSVDFLASAYLMAILIAVFFIDLDHMIIPNGLVIAALIGGALPFVYNIFRPMDIYADRKWWNPLLGAFIGFGFLLLVAILGYVVYKTDEAMGGGDIKLFAPIGLFLGWKMTIMTLFISFVSAGVISIILLLLKKKDRKSTFVFGPFIVIGTFCTYLFGWELLNWYLGTLAIYQG</sequence>
<reference evidence="13" key="1">
    <citation type="journal article" date="2014" name="Genome Announc.">
        <title>Draft Genome Sequence of Clostridium straminisolvens Strain JCM 21531T, Isolated from a Cellulose-Degrading Bacterial Community.</title>
        <authorList>
            <person name="Yuki M."/>
            <person name="Oshima K."/>
            <person name="Suda W."/>
            <person name="Sakamoto M."/>
            <person name="Kitamura K."/>
            <person name="Iida T."/>
            <person name="Hattori M."/>
            <person name="Ohkuma M."/>
        </authorList>
    </citation>
    <scope>NUCLEOTIDE SEQUENCE [LARGE SCALE GENOMIC DNA]</scope>
    <source>
        <strain evidence="13">JCM 21531</strain>
    </source>
</reference>
<evidence type="ECO:0000256" key="1">
    <source>
        <dbReference type="ARBA" id="ARBA00004429"/>
    </source>
</evidence>
<dbReference type="Pfam" id="PF06750">
    <property type="entry name" value="A24_N_bact"/>
    <property type="match status" value="1"/>
</dbReference>
<keyword evidence="9" id="KW-0808">Transferase</keyword>
<dbReference type="Proteomes" id="UP000019109">
    <property type="component" value="Unassembled WGS sequence"/>
</dbReference>
<feature type="transmembrane region" description="Helical" evidence="10">
    <location>
        <begin position="15"/>
        <end position="36"/>
    </location>
</feature>
<evidence type="ECO:0000256" key="7">
    <source>
        <dbReference type="ARBA" id="ARBA00023136"/>
    </source>
</evidence>
<evidence type="ECO:0000256" key="10">
    <source>
        <dbReference type="SAM" id="Phobius"/>
    </source>
</evidence>
<gene>
    <name evidence="13" type="ORF">JCM21531_1023</name>
</gene>
<keyword evidence="9" id="KW-0378">Hydrolase</keyword>
<dbReference type="STRING" id="1294263.JCM21531_1023"/>
<dbReference type="PANTHER" id="PTHR30487:SF0">
    <property type="entry name" value="PREPILIN LEADER PEPTIDASE_N-METHYLTRANSFERASE-RELATED"/>
    <property type="match status" value="1"/>
</dbReference>
<dbReference type="InterPro" id="IPR050882">
    <property type="entry name" value="Prepilin_peptidase/N-MTase"/>
</dbReference>
<dbReference type="GO" id="GO:0008168">
    <property type="term" value="F:methyltransferase activity"/>
    <property type="evidence" value="ECO:0007669"/>
    <property type="project" value="UniProtKB-KW"/>
</dbReference>
<comment type="function">
    <text evidence="9">Plays an essential role in type IV pili and type II pseudopili formation by proteolytically removing the leader sequence from substrate proteins and subsequently monomethylating the alpha-amino group of the newly exposed N-terminal phenylalanine.</text>
</comment>
<evidence type="ECO:0000256" key="5">
    <source>
        <dbReference type="ARBA" id="ARBA00022692"/>
    </source>
</evidence>
<keyword evidence="14" id="KW-1185">Reference proteome</keyword>
<feature type="domain" description="Prepilin type IV endopeptidase peptidase" evidence="11">
    <location>
        <begin position="119"/>
        <end position="236"/>
    </location>
</feature>
<dbReference type="GO" id="GO:0032259">
    <property type="term" value="P:methylation"/>
    <property type="evidence" value="ECO:0007669"/>
    <property type="project" value="UniProtKB-KW"/>
</dbReference>
<keyword evidence="3" id="KW-1003">Cell membrane</keyword>
<feature type="transmembrane region" description="Helical" evidence="10">
    <location>
        <begin position="214"/>
        <end position="241"/>
    </location>
</feature>
<keyword evidence="7 10" id="KW-0472">Membrane</keyword>
<dbReference type="InterPro" id="IPR014032">
    <property type="entry name" value="Peptidase_A24A_bac"/>
</dbReference>
<keyword evidence="6 10" id="KW-1133">Transmembrane helix</keyword>
<dbReference type="AlphaFoldDB" id="W4V2D6"/>
<evidence type="ECO:0000256" key="8">
    <source>
        <dbReference type="RuleBase" id="RU003793"/>
    </source>
</evidence>